<feature type="region of interest" description="Disordered" evidence="1">
    <location>
        <begin position="67"/>
        <end position="112"/>
    </location>
</feature>
<dbReference type="AlphaFoldDB" id="A0A4Y2LEW0"/>
<dbReference type="EMBL" id="BGPR01005770">
    <property type="protein sequence ID" value="GBN13311.1"/>
    <property type="molecule type" value="Genomic_DNA"/>
</dbReference>
<proteinExistence type="predicted"/>
<name>A0A4Y2LEW0_ARAVE</name>
<dbReference type="Proteomes" id="UP000499080">
    <property type="component" value="Unassembled WGS sequence"/>
</dbReference>
<sequence length="123" mass="13272">MVRSGLRVRQTGKARSAGHSRVFLNGEARPSVLGEECNDDHLKLSSGIYLSTSSIVRCVHRVEKFAPTGVTDGGPWPPPSHGQNTSSTPDDESTQVHALSPDENPDIKKMNLDENCHGGILQV</sequence>
<evidence type="ECO:0000313" key="2">
    <source>
        <dbReference type="EMBL" id="GBN13311.1"/>
    </source>
</evidence>
<keyword evidence="3" id="KW-1185">Reference proteome</keyword>
<comment type="caution">
    <text evidence="2">The sequence shown here is derived from an EMBL/GenBank/DDBJ whole genome shotgun (WGS) entry which is preliminary data.</text>
</comment>
<evidence type="ECO:0000256" key="1">
    <source>
        <dbReference type="SAM" id="MobiDB-lite"/>
    </source>
</evidence>
<accession>A0A4Y2LEW0</accession>
<evidence type="ECO:0000313" key="3">
    <source>
        <dbReference type="Proteomes" id="UP000499080"/>
    </source>
</evidence>
<protein>
    <submittedName>
        <fullName evidence="2">Uncharacterized protein</fullName>
    </submittedName>
</protein>
<feature type="region of interest" description="Disordered" evidence="1">
    <location>
        <begin position="1"/>
        <end position="27"/>
    </location>
</feature>
<gene>
    <name evidence="2" type="ORF">AVEN_201803_1</name>
</gene>
<organism evidence="2 3">
    <name type="scientific">Araneus ventricosus</name>
    <name type="common">Orbweaver spider</name>
    <name type="synonym">Epeira ventricosa</name>
    <dbReference type="NCBI Taxonomy" id="182803"/>
    <lineage>
        <taxon>Eukaryota</taxon>
        <taxon>Metazoa</taxon>
        <taxon>Ecdysozoa</taxon>
        <taxon>Arthropoda</taxon>
        <taxon>Chelicerata</taxon>
        <taxon>Arachnida</taxon>
        <taxon>Araneae</taxon>
        <taxon>Araneomorphae</taxon>
        <taxon>Entelegynae</taxon>
        <taxon>Araneoidea</taxon>
        <taxon>Araneidae</taxon>
        <taxon>Araneus</taxon>
    </lineage>
</organism>
<reference evidence="2 3" key="1">
    <citation type="journal article" date="2019" name="Sci. Rep.">
        <title>Orb-weaving spider Araneus ventricosus genome elucidates the spidroin gene catalogue.</title>
        <authorList>
            <person name="Kono N."/>
            <person name="Nakamura H."/>
            <person name="Ohtoshi R."/>
            <person name="Moran D.A.P."/>
            <person name="Shinohara A."/>
            <person name="Yoshida Y."/>
            <person name="Fujiwara M."/>
            <person name="Mori M."/>
            <person name="Tomita M."/>
            <person name="Arakawa K."/>
        </authorList>
    </citation>
    <scope>NUCLEOTIDE SEQUENCE [LARGE SCALE GENOMIC DNA]</scope>
</reference>